<gene>
    <name evidence="3" type="ORF">CDV31_016928</name>
</gene>
<evidence type="ECO:0000256" key="1">
    <source>
        <dbReference type="SAM" id="Coils"/>
    </source>
</evidence>
<reference evidence="3 4" key="1">
    <citation type="submission" date="2017-06" db="EMBL/GenBank/DDBJ databases">
        <title>Cmopartive genomic analysis of Ambrosia Fusariam Clade fungi.</title>
        <authorList>
            <person name="Stajich J.E."/>
            <person name="Carrillo J."/>
            <person name="Kijimoto T."/>
            <person name="Eskalen A."/>
            <person name="O'Donnell K."/>
            <person name="Kasson M."/>
        </authorList>
    </citation>
    <scope>NUCLEOTIDE SEQUENCE [LARGE SCALE GENOMIC DNA]</scope>
    <source>
        <strain evidence="3 4">NRRL 20438</strain>
    </source>
</reference>
<feature type="region of interest" description="Disordered" evidence="2">
    <location>
        <begin position="1"/>
        <end position="45"/>
    </location>
</feature>
<organism evidence="3 4">
    <name type="scientific">Fusarium ambrosium</name>
    <dbReference type="NCBI Taxonomy" id="131363"/>
    <lineage>
        <taxon>Eukaryota</taxon>
        <taxon>Fungi</taxon>
        <taxon>Dikarya</taxon>
        <taxon>Ascomycota</taxon>
        <taxon>Pezizomycotina</taxon>
        <taxon>Sordariomycetes</taxon>
        <taxon>Hypocreomycetidae</taxon>
        <taxon>Hypocreales</taxon>
        <taxon>Nectriaceae</taxon>
        <taxon>Fusarium</taxon>
        <taxon>Fusarium solani species complex</taxon>
    </lineage>
</organism>
<name>A0A428RY46_9HYPO</name>
<dbReference type="Proteomes" id="UP000288429">
    <property type="component" value="Unassembled WGS sequence"/>
</dbReference>
<dbReference type="AlphaFoldDB" id="A0A428RY46"/>
<proteinExistence type="predicted"/>
<sequence>MSFEPQYHDTGGSSRRMSSCPPETTSQPFGGVKGQNIADGDTASTASCPSHYVQLDLETGSNNHEHEPQGQEWHDYWTVENILQVQQDRHQEILQEIRAANAEDRVALNEAMEQNMSMNLGQGLQHIMEFFTNWTKEFTQHHLVNKVATLEEQLDLAIQQKDQLSQEYKEMRARHNKACTKLDKALRERDDQRRLADGGALANSTKVTDDAVMDKWSILSYNIRTLAHSLAKSPPPQRLDQIVVARLNGISQSPRKDMQDQDYRDFLLQGYLWSMVNDKVFDAGTRIWGGPGMADLKTIQDNLINRLEAEDAGEHGEICQQAARWLAQGSGILNQLWGCEPGGMRALANIETRLLVPFFSAKNPSSGSAGKVSDQLSAIIECAVELDQMFMCSKAIFRIHWKDISQDHSKHQRYNSNTMESIAHEGELSSQSNVKMVVSPFLWKAGNADGQNYESSMLLIKAAVVCN</sequence>
<dbReference type="EMBL" id="NIZV01000692">
    <property type="protein sequence ID" value="RSL82518.1"/>
    <property type="molecule type" value="Genomic_DNA"/>
</dbReference>
<feature type="compositionally biased region" description="Polar residues" evidence="2">
    <location>
        <begin position="11"/>
        <end position="28"/>
    </location>
</feature>
<comment type="caution">
    <text evidence="3">The sequence shown here is derived from an EMBL/GenBank/DDBJ whole genome shotgun (WGS) entry which is preliminary data.</text>
</comment>
<evidence type="ECO:0000313" key="4">
    <source>
        <dbReference type="Proteomes" id="UP000288429"/>
    </source>
</evidence>
<evidence type="ECO:0000313" key="3">
    <source>
        <dbReference type="EMBL" id="RSL82518.1"/>
    </source>
</evidence>
<feature type="coiled-coil region" evidence="1">
    <location>
        <begin position="147"/>
        <end position="188"/>
    </location>
</feature>
<protein>
    <submittedName>
        <fullName evidence="3">Uncharacterized protein</fullName>
    </submittedName>
</protein>
<accession>A0A428RY46</accession>
<evidence type="ECO:0000256" key="2">
    <source>
        <dbReference type="SAM" id="MobiDB-lite"/>
    </source>
</evidence>
<keyword evidence="1" id="KW-0175">Coiled coil</keyword>
<keyword evidence="4" id="KW-1185">Reference proteome</keyword>